<keyword evidence="2" id="KW-1185">Reference proteome</keyword>
<comment type="caution">
    <text evidence="1">The sequence shown here is derived from an EMBL/GenBank/DDBJ whole genome shotgun (WGS) entry which is preliminary data.</text>
</comment>
<dbReference type="RefSeq" id="WP_156269323.1">
    <property type="nucleotide sequence ID" value="NZ_WOGU01000007.1"/>
</dbReference>
<name>A0A6N8GKH1_9MICC</name>
<dbReference type="EMBL" id="WOGU01000007">
    <property type="protein sequence ID" value="MUN63408.1"/>
    <property type="molecule type" value="Genomic_DNA"/>
</dbReference>
<gene>
    <name evidence="1" type="ORF">GMA12_09690</name>
</gene>
<evidence type="ECO:0000313" key="1">
    <source>
        <dbReference type="EMBL" id="MUN63408.1"/>
    </source>
</evidence>
<reference evidence="1 2" key="1">
    <citation type="submission" date="2019-12" db="EMBL/GenBank/DDBJ databases">
        <authorList>
            <person name="Shi Y."/>
        </authorList>
    </citation>
    <scope>NUCLEOTIDE SEQUENCE [LARGE SCALE GENOMIC DNA]</scope>
    <source>
        <strain evidence="1 2">JCM 17929</strain>
    </source>
</reference>
<accession>A0A6N8GKH1</accession>
<dbReference type="Proteomes" id="UP000436989">
    <property type="component" value="Unassembled WGS sequence"/>
</dbReference>
<proteinExistence type="predicted"/>
<sequence length="52" mass="5760">MNRAADRGRNEGGQLKRVNADGRIKVAYLINDRGSWDVALRSDLVYAQAKVA</sequence>
<protein>
    <submittedName>
        <fullName evidence="1">Uncharacterized protein</fullName>
    </submittedName>
</protein>
<dbReference type="AlphaFoldDB" id="A0A6N8GKH1"/>
<organism evidence="1 2">
    <name type="scientific">Kocuria sediminis</name>
    <dbReference type="NCBI Taxonomy" id="1038857"/>
    <lineage>
        <taxon>Bacteria</taxon>
        <taxon>Bacillati</taxon>
        <taxon>Actinomycetota</taxon>
        <taxon>Actinomycetes</taxon>
        <taxon>Micrococcales</taxon>
        <taxon>Micrococcaceae</taxon>
        <taxon>Kocuria</taxon>
    </lineage>
</organism>
<evidence type="ECO:0000313" key="2">
    <source>
        <dbReference type="Proteomes" id="UP000436989"/>
    </source>
</evidence>